<dbReference type="NCBIfam" id="TIGR00722">
    <property type="entry name" value="ttdA_fumA_fumB"/>
    <property type="match status" value="1"/>
</dbReference>
<dbReference type="InterPro" id="IPR004646">
    <property type="entry name" value="Fe-S_hydro-lyase_TtdA-typ_cat"/>
</dbReference>
<dbReference type="InterPro" id="IPR051208">
    <property type="entry name" value="Class-I_Fumarase/Tartrate_DH"/>
</dbReference>
<evidence type="ECO:0000256" key="5">
    <source>
        <dbReference type="ARBA" id="ARBA00023014"/>
    </source>
</evidence>
<reference evidence="8" key="1">
    <citation type="journal article" date="2014" name="Front. Microbiol.">
        <title>High frequency of phylogenetically diverse reductive dehalogenase-homologous genes in deep subseafloor sedimentary metagenomes.</title>
        <authorList>
            <person name="Kawai M."/>
            <person name="Futagami T."/>
            <person name="Toyoda A."/>
            <person name="Takaki Y."/>
            <person name="Nishi S."/>
            <person name="Hori S."/>
            <person name="Arai W."/>
            <person name="Tsubouchi T."/>
            <person name="Morono Y."/>
            <person name="Uchiyama I."/>
            <person name="Ito T."/>
            <person name="Fujiyama A."/>
            <person name="Inagaki F."/>
            <person name="Takami H."/>
        </authorList>
    </citation>
    <scope>NUCLEOTIDE SEQUENCE</scope>
    <source>
        <strain evidence="8">Expedition CK06-06</strain>
    </source>
</reference>
<keyword evidence="3" id="KW-0479">Metal-binding</keyword>
<protein>
    <recommendedName>
        <fullName evidence="7">Fe-S hydro-lyase tartrate dehydratase alpha-type catalytic domain-containing protein</fullName>
    </recommendedName>
</protein>
<evidence type="ECO:0000256" key="4">
    <source>
        <dbReference type="ARBA" id="ARBA00023004"/>
    </source>
</evidence>
<feature type="domain" description="Fe-S hydro-lyase tartrate dehydratase alpha-type catalytic" evidence="7">
    <location>
        <begin position="14"/>
        <end position="278"/>
    </location>
</feature>
<keyword evidence="5" id="KW-0411">Iron-sulfur</keyword>
<accession>X1GMP1</accession>
<evidence type="ECO:0000256" key="1">
    <source>
        <dbReference type="ARBA" id="ARBA00008876"/>
    </source>
</evidence>
<dbReference type="PANTHER" id="PTHR30389:SF17">
    <property type="entry name" value="L(+)-TARTRATE DEHYDRATASE SUBUNIT ALPHA-RELATED"/>
    <property type="match status" value="1"/>
</dbReference>
<dbReference type="GO" id="GO:0051539">
    <property type="term" value="F:4 iron, 4 sulfur cluster binding"/>
    <property type="evidence" value="ECO:0007669"/>
    <property type="project" value="UniProtKB-KW"/>
</dbReference>
<evidence type="ECO:0000256" key="3">
    <source>
        <dbReference type="ARBA" id="ARBA00022723"/>
    </source>
</evidence>
<dbReference type="GO" id="GO:0046872">
    <property type="term" value="F:metal ion binding"/>
    <property type="evidence" value="ECO:0007669"/>
    <property type="project" value="UniProtKB-KW"/>
</dbReference>
<proteinExistence type="inferred from homology"/>
<dbReference type="AlphaFoldDB" id="X1GMP1"/>
<name>X1GMP1_9ZZZZ</name>
<organism evidence="8">
    <name type="scientific">marine sediment metagenome</name>
    <dbReference type="NCBI Taxonomy" id="412755"/>
    <lineage>
        <taxon>unclassified sequences</taxon>
        <taxon>metagenomes</taxon>
        <taxon>ecological metagenomes</taxon>
    </lineage>
</organism>
<dbReference type="GO" id="GO:0016829">
    <property type="term" value="F:lyase activity"/>
    <property type="evidence" value="ECO:0007669"/>
    <property type="project" value="UniProtKB-KW"/>
</dbReference>
<keyword evidence="4" id="KW-0408">Iron</keyword>
<evidence type="ECO:0000259" key="7">
    <source>
        <dbReference type="Pfam" id="PF05681"/>
    </source>
</evidence>
<evidence type="ECO:0000256" key="2">
    <source>
        <dbReference type="ARBA" id="ARBA00022485"/>
    </source>
</evidence>
<dbReference type="PANTHER" id="PTHR30389">
    <property type="entry name" value="FUMARATE HYDRATASE-RELATED"/>
    <property type="match status" value="1"/>
</dbReference>
<dbReference type="Pfam" id="PF05681">
    <property type="entry name" value="Fumerase"/>
    <property type="match status" value="1"/>
</dbReference>
<comment type="similarity">
    <text evidence="1">Belongs to the class-I fumarase family.</text>
</comment>
<dbReference type="EMBL" id="BARU01009232">
    <property type="protein sequence ID" value="GAH34273.1"/>
    <property type="molecule type" value="Genomic_DNA"/>
</dbReference>
<keyword evidence="6" id="KW-0456">Lyase</keyword>
<sequence>MSRTINVDKIINVLSELSVEANTVLRKDVLGALKKSLQDETDKRARRILEAIIQNARLAKKEKIAICQDTGMPVVFVELGRQVRIVGGELSAAINKGIEKGYRKGYLRRSIVKDPLKRTGPSGFSPAVAHIKTTGGNRLRLTLMAKGFGSENVTTLVMLRPTDGPAEIIKTVVKTVQQKGANACPPLVLGLGIGGTAEKALELSKLALIRPLNRRNPEPHLAGLEKAVLKEVNRLKLGPMGLGGRTTALAVNILSYPTHIAGLPLGISLSCHALRSAARTL</sequence>
<comment type="caution">
    <text evidence="8">The sequence shown here is derived from an EMBL/GenBank/DDBJ whole genome shotgun (WGS) entry which is preliminary data.</text>
</comment>
<evidence type="ECO:0000256" key="6">
    <source>
        <dbReference type="ARBA" id="ARBA00023239"/>
    </source>
</evidence>
<keyword evidence="2" id="KW-0004">4Fe-4S</keyword>
<gene>
    <name evidence="8" type="ORF">S03H2_17852</name>
</gene>
<evidence type="ECO:0000313" key="8">
    <source>
        <dbReference type="EMBL" id="GAH34273.1"/>
    </source>
</evidence>
<dbReference type="NCBIfam" id="NF004885">
    <property type="entry name" value="PRK06246.1"/>
    <property type="match status" value="1"/>
</dbReference>